<dbReference type="InterPro" id="IPR036291">
    <property type="entry name" value="NAD(P)-bd_dom_sf"/>
</dbReference>
<organism evidence="4 5">
    <name type="scientific">Leptospira brenneri</name>
    <dbReference type="NCBI Taxonomy" id="2023182"/>
    <lineage>
        <taxon>Bacteria</taxon>
        <taxon>Pseudomonadati</taxon>
        <taxon>Spirochaetota</taxon>
        <taxon>Spirochaetia</taxon>
        <taxon>Leptospirales</taxon>
        <taxon>Leptospiraceae</taxon>
        <taxon>Leptospira</taxon>
    </lineage>
</organism>
<dbReference type="AlphaFoldDB" id="A0A2M9Y678"/>
<evidence type="ECO:0000256" key="2">
    <source>
        <dbReference type="ARBA" id="ARBA00023002"/>
    </source>
</evidence>
<dbReference type="RefSeq" id="WP_100789077.1">
    <property type="nucleotide sequence ID" value="NZ_NPDQ01000001.1"/>
</dbReference>
<dbReference type="EMBL" id="RQFP01000001">
    <property type="protein sequence ID" value="TGK95968.1"/>
    <property type="molecule type" value="Genomic_DNA"/>
</dbReference>
<dbReference type="PRINTS" id="PR00081">
    <property type="entry name" value="GDHRDH"/>
</dbReference>
<dbReference type="GO" id="GO:0016616">
    <property type="term" value="F:oxidoreductase activity, acting on the CH-OH group of donors, NAD or NADP as acceptor"/>
    <property type="evidence" value="ECO:0007669"/>
    <property type="project" value="TreeGrafter"/>
</dbReference>
<dbReference type="Proteomes" id="UP000297891">
    <property type="component" value="Unassembled WGS sequence"/>
</dbReference>
<evidence type="ECO:0000256" key="3">
    <source>
        <dbReference type="RuleBase" id="RU000363"/>
    </source>
</evidence>
<evidence type="ECO:0000313" key="5">
    <source>
        <dbReference type="Proteomes" id="UP000297891"/>
    </source>
</evidence>
<comment type="caution">
    <text evidence="4">The sequence shown here is derived from an EMBL/GenBank/DDBJ whole genome shotgun (WGS) entry which is preliminary data.</text>
</comment>
<evidence type="ECO:0000313" key="4">
    <source>
        <dbReference type="EMBL" id="TGK95968.1"/>
    </source>
</evidence>
<accession>A0A2M9Y678</accession>
<protein>
    <submittedName>
        <fullName evidence="4">SDR family NAD(P)-dependent oxidoreductase</fullName>
    </submittedName>
</protein>
<dbReference type="Pfam" id="PF00106">
    <property type="entry name" value="adh_short"/>
    <property type="match status" value="1"/>
</dbReference>
<dbReference type="OrthoDB" id="9793345at2"/>
<dbReference type="PANTHER" id="PTHR24322">
    <property type="entry name" value="PKSB"/>
    <property type="match status" value="1"/>
</dbReference>
<comment type="similarity">
    <text evidence="1 3">Belongs to the short-chain dehydrogenases/reductases (SDR) family.</text>
</comment>
<name>A0A2M9Y678_9LEPT</name>
<dbReference type="PANTHER" id="PTHR24322:SF736">
    <property type="entry name" value="RETINOL DEHYDROGENASE 10"/>
    <property type="match status" value="1"/>
</dbReference>
<dbReference type="PRINTS" id="PR00080">
    <property type="entry name" value="SDRFAMILY"/>
</dbReference>
<keyword evidence="5" id="KW-1185">Reference proteome</keyword>
<sequence>MKLSGNTIFITGCGMGIGALTAERLAKEGNDIIGVDIKLPLLKEIQNKVESLGRKFYGFACDLSKESEIESLIKQIQKKRLEYQILINNAGIAPSGAYEGKDFSVWSKAIQINVNAPMKLVYLSLPILQKQKEAAIINLASIAGKFGTEGTVTYSATKHAMVGFSQALKMELFETQIGVSWICPTMVNTRMIDGVKPSLFTPVIEPPQVADAIVYAIKKNPGEVMVPSYLRMSIVILPALFPKFSLWLAVKTKASKGWLVANKGLEKNIPV</sequence>
<gene>
    <name evidence="4" type="ORF">EHQ30_04895</name>
</gene>
<reference evidence="4" key="1">
    <citation type="journal article" date="2019" name="PLoS Negl. Trop. Dis.">
        <title>Revisiting the worldwide diversity of Leptospira species in the environment.</title>
        <authorList>
            <person name="Vincent A.T."/>
            <person name="Schiettekatte O."/>
            <person name="Bourhy P."/>
            <person name="Veyrier F.J."/>
            <person name="Picardeau M."/>
        </authorList>
    </citation>
    <scope>NUCLEOTIDE SEQUENCE [LARGE SCALE GENOMIC DNA]</scope>
    <source>
        <strain evidence="4">201800277</strain>
    </source>
</reference>
<dbReference type="InterPro" id="IPR002347">
    <property type="entry name" value="SDR_fam"/>
</dbReference>
<proteinExistence type="inferred from homology"/>
<dbReference type="SUPFAM" id="SSF51735">
    <property type="entry name" value="NAD(P)-binding Rossmann-fold domains"/>
    <property type="match status" value="1"/>
</dbReference>
<keyword evidence="2" id="KW-0560">Oxidoreductase</keyword>
<evidence type="ECO:0000256" key="1">
    <source>
        <dbReference type="ARBA" id="ARBA00006484"/>
    </source>
</evidence>
<dbReference type="Gene3D" id="3.40.50.720">
    <property type="entry name" value="NAD(P)-binding Rossmann-like Domain"/>
    <property type="match status" value="1"/>
</dbReference>